<dbReference type="EMBL" id="JBHUIX010000005">
    <property type="protein sequence ID" value="MFD2173767.1"/>
    <property type="molecule type" value="Genomic_DNA"/>
</dbReference>
<name>A0ABW5A653_9RHOB</name>
<dbReference type="PROSITE" id="PS01097">
    <property type="entry name" value="HUPF_HYPC"/>
    <property type="match status" value="1"/>
</dbReference>
<evidence type="ECO:0000313" key="3">
    <source>
        <dbReference type="Proteomes" id="UP001597413"/>
    </source>
</evidence>
<dbReference type="InterPro" id="IPR001109">
    <property type="entry name" value="Hydrogenase_HupF/HypC"/>
</dbReference>
<dbReference type="SUPFAM" id="SSF159127">
    <property type="entry name" value="HupF/HypC-like"/>
    <property type="match status" value="1"/>
</dbReference>
<dbReference type="PANTHER" id="PTHR35177">
    <property type="entry name" value="HYDROGENASE MATURATION FACTOR HYBG"/>
    <property type="match status" value="1"/>
</dbReference>
<dbReference type="NCBIfam" id="TIGR00074">
    <property type="entry name" value="hypC_hupF"/>
    <property type="match status" value="1"/>
</dbReference>
<evidence type="ECO:0000256" key="1">
    <source>
        <dbReference type="ARBA" id="ARBA00006018"/>
    </source>
</evidence>
<protein>
    <submittedName>
        <fullName evidence="2">HypC/HybG/HupF family hydrogenase formation chaperone</fullName>
    </submittedName>
</protein>
<dbReference type="PRINTS" id="PR00445">
    <property type="entry name" value="HUPFHYPC"/>
</dbReference>
<sequence length="106" mass="10782">MCVGIPVQIVAVDGIRGDVIEEGRPAVVDLSLTPEAQPGDWVLAFLGAARAVISAEEAQKISAALGGLRALMQGGDLGDAFADLDARAPQLPPHLQAALEAGKTTA</sequence>
<organism evidence="2 3">
    <name type="scientific">Rhodobacter lacus</name>
    <dbReference type="NCBI Taxonomy" id="1641972"/>
    <lineage>
        <taxon>Bacteria</taxon>
        <taxon>Pseudomonadati</taxon>
        <taxon>Pseudomonadota</taxon>
        <taxon>Alphaproteobacteria</taxon>
        <taxon>Rhodobacterales</taxon>
        <taxon>Rhodobacter group</taxon>
        <taxon>Rhodobacter</taxon>
    </lineage>
</organism>
<accession>A0ABW5A653</accession>
<proteinExistence type="inferred from homology"/>
<dbReference type="InterPro" id="IPR019812">
    <property type="entry name" value="Hydgase_assmbl_chp_CS"/>
</dbReference>
<evidence type="ECO:0000313" key="2">
    <source>
        <dbReference type="EMBL" id="MFD2173767.1"/>
    </source>
</evidence>
<keyword evidence="3" id="KW-1185">Reference proteome</keyword>
<comment type="caution">
    <text evidence="2">The sequence shown here is derived from an EMBL/GenBank/DDBJ whole genome shotgun (WGS) entry which is preliminary data.</text>
</comment>
<comment type="similarity">
    <text evidence="1">Belongs to the HupF/HypC family.</text>
</comment>
<dbReference type="Pfam" id="PF01455">
    <property type="entry name" value="HupF_HypC"/>
    <property type="match status" value="1"/>
</dbReference>
<dbReference type="Gene3D" id="2.30.30.140">
    <property type="match status" value="1"/>
</dbReference>
<reference evidence="3" key="1">
    <citation type="journal article" date="2019" name="Int. J. Syst. Evol. Microbiol.">
        <title>The Global Catalogue of Microorganisms (GCM) 10K type strain sequencing project: providing services to taxonomists for standard genome sequencing and annotation.</title>
        <authorList>
            <consortium name="The Broad Institute Genomics Platform"/>
            <consortium name="The Broad Institute Genome Sequencing Center for Infectious Disease"/>
            <person name="Wu L."/>
            <person name="Ma J."/>
        </authorList>
    </citation>
    <scope>NUCLEOTIDE SEQUENCE [LARGE SCALE GENOMIC DNA]</scope>
    <source>
        <strain evidence="3">CCUG 55131</strain>
    </source>
</reference>
<gene>
    <name evidence="2" type="ORF">ACFSM0_06680</name>
</gene>
<dbReference type="RefSeq" id="WP_377388545.1">
    <property type="nucleotide sequence ID" value="NZ_JBHUIX010000005.1"/>
</dbReference>
<dbReference type="PANTHER" id="PTHR35177:SF2">
    <property type="entry name" value="HYDROGENASE MATURATION FACTOR HYBG"/>
    <property type="match status" value="1"/>
</dbReference>
<dbReference type="Proteomes" id="UP001597413">
    <property type="component" value="Unassembled WGS sequence"/>
</dbReference>